<dbReference type="EMBL" id="QUAB01000041">
    <property type="protein sequence ID" value="REJ05511.1"/>
    <property type="molecule type" value="Genomic_DNA"/>
</dbReference>
<dbReference type="InterPro" id="IPR036412">
    <property type="entry name" value="HAD-like_sf"/>
</dbReference>
<reference evidence="1 2" key="1">
    <citation type="submission" date="2018-08" db="EMBL/GenBank/DDBJ databases">
        <title>Isolation, diversity and antifungal activity of Actinobacteria from cow dung.</title>
        <authorList>
            <person name="Ling L."/>
        </authorList>
    </citation>
    <scope>NUCLEOTIDE SEQUENCE [LARGE SCALE GENOMIC DNA]</scope>
    <source>
        <strain evidence="1 2">NEAU-LLE</strain>
    </source>
</reference>
<organism evidence="1 2">
    <name type="scientific">Microbacterium bovistercoris</name>
    <dbReference type="NCBI Taxonomy" id="2293570"/>
    <lineage>
        <taxon>Bacteria</taxon>
        <taxon>Bacillati</taxon>
        <taxon>Actinomycetota</taxon>
        <taxon>Actinomycetes</taxon>
        <taxon>Micrococcales</taxon>
        <taxon>Microbacteriaceae</taxon>
        <taxon>Microbacterium</taxon>
    </lineage>
</organism>
<sequence length="287" mass="31548">MSTITSPRTLYVSDLDRTLLRSDGTLGQLSVELLNEVIDRGGLFTIATARSPASARKATAGLRMTLPIITYGGTVTADPVTGTAYDVRFTQPDVVTDVIRAAKDHANIEPIFFTFEDGRDWIRWDPSRMTVGVEVFLSKRGAKDRRLRPILGDDPLDVRTVHYVSILAKRPDLVAFRAENQVTMMHVAHFLSTDPGTPGLDWLEFHHPDGTKAAAVQRLRADVKAHRLVAFGDNHNDAPMFEIADEAHAVQNSVPELVAIATSVIDHHEDDAVARFIASEMAGVSRS</sequence>
<comment type="caution">
    <text evidence="1">The sequence shown here is derived from an EMBL/GenBank/DDBJ whole genome shotgun (WGS) entry which is preliminary data.</text>
</comment>
<evidence type="ECO:0008006" key="3">
    <source>
        <dbReference type="Google" id="ProtNLM"/>
    </source>
</evidence>
<protein>
    <recommendedName>
        <fullName evidence="3">HAD family phosphatase</fullName>
    </recommendedName>
</protein>
<dbReference type="GO" id="GO:0000287">
    <property type="term" value="F:magnesium ion binding"/>
    <property type="evidence" value="ECO:0007669"/>
    <property type="project" value="TreeGrafter"/>
</dbReference>
<proteinExistence type="predicted"/>
<dbReference type="PANTHER" id="PTHR10000">
    <property type="entry name" value="PHOSPHOSERINE PHOSPHATASE"/>
    <property type="match status" value="1"/>
</dbReference>
<dbReference type="GO" id="GO:0016791">
    <property type="term" value="F:phosphatase activity"/>
    <property type="evidence" value="ECO:0007669"/>
    <property type="project" value="TreeGrafter"/>
</dbReference>
<gene>
    <name evidence="1" type="ORF">DY023_09730</name>
</gene>
<evidence type="ECO:0000313" key="2">
    <source>
        <dbReference type="Proteomes" id="UP000262172"/>
    </source>
</evidence>
<dbReference type="Proteomes" id="UP000262172">
    <property type="component" value="Unassembled WGS sequence"/>
</dbReference>
<dbReference type="Gene3D" id="3.40.50.1000">
    <property type="entry name" value="HAD superfamily/HAD-like"/>
    <property type="match status" value="1"/>
</dbReference>
<dbReference type="SUPFAM" id="SSF56784">
    <property type="entry name" value="HAD-like"/>
    <property type="match status" value="1"/>
</dbReference>
<dbReference type="Gene3D" id="3.30.1240.10">
    <property type="match status" value="1"/>
</dbReference>
<name>A0A371NTD7_9MICO</name>
<dbReference type="AlphaFoldDB" id="A0A371NTD7"/>
<dbReference type="OrthoDB" id="3180855at2"/>
<dbReference type="Pfam" id="PF08282">
    <property type="entry name" value="Hydrolase_3"/>
    <property type="match status" value="1"/>
</dbReference>
<dbReference type="GO" id="GO:0005829">
    <property type="term" value="C:cytosol"/>
    <property type="evidence" value="ECO:0007669"/>
    <property type="project" value="TreeGrafter"/>
</dbReference>
<dbReference type="RefSeq" id="WP_116242134.1">
    <property type="nucleotide sequence ID" value="NZ_QUAB01000041.1"/>
</dbReference>
<dbReference type="InterPro" id="IPR023214">
    <property type="entry name" value="HAD_sf"/>
</dbReference>
<evidence type="ECO:0000313" key="1">
    <source>
        <dbReference type="EMBL" id="REJ05511.1"/>
    </source>
</evidence>
<keyword evidence="2" id="KW-1185">Reference proteome</keyword>
<dbReference type="PANTHER" id="PTHR10000:SF8">
    <property type="entry name" value="HAD SUPERFAMILY HYDROLASE-LIKE, TYPE 3"/>
    <property type="match status" value="1"/>
</dbReference>
<accession>A0A371NTD7</accession>